<dbReference type="PANTHER" id="PTHR10285">
    <property type="entry name" value="URIDINE KINASE"/>
    <property type="match status" value="1"/>
</dbReference>
<dbReference type="CDD" id="cd02024">
    <property type="entry name" value="NRK1"/>
    <property type="match status" value="1"/>
</dbReference>
<dbReference type="HOGENOM" id="CLU_058668_1_1_1"/>
<dbReference type="PROSITE" id="PS51257">
    <property type="entry name" value="PROKAR_LIPOPROTEIN"/>
    <property type="match status" value="1"/>
</dbReference>
<evidence type="ECO:0000313" key="2">
    <source>
        <dbReference type="Proteomes" id="UP000054248"/>
    </source>
</evidence>
<evidence type="ECO:0008006" key="3">
    <source>
        <dbReference type="Google" id="ProtNLM"/>
    </source>
</evidence>
<dbReference type="OrthoDB" id="10041966at2759"/>
<dbReference type="InterPro" id="IPR027417">
    <property type="entry name" value="P-loop_NTPase"/>
</dbReference>
<reference evidence="1 2" key="1">
    <citation type="submission" date="2014-04" db="EMBL/GenBank/DDBJ databases">
        <authorList>
            <consortium name="DOE Joint Genome Institute"/>
            <person name="Kuo A."/>
            <person name="Girlanda M."/>
            <person name="Perotto S."/>
            <person name="Kohler A."/>
            <person name="Nagy L.G."/>
            <person name="Floudas D."/>
            <person name="Copeland A."/>
            <person name="Barry K.W."/>
            <person name="Cichocki N."/>
            <person name="Veneault-Fourrey C."/>
            <person name="LaButti K."/>
            <person name="Lindquist E.A."/>
            <person name="Lipzen A."/>
            <person name="Lundell T."/>
            <person name="Morin E."/>
            <person name="Murat C."/>
            <person name="Sun H."/>
            <person name="Tunlid A."/>
            <person name="Henrissat B."/>
            <person name="Grigoriev I.V."/>
            <person name="Hibbett D.S."/>
            <person name="Martin F."/>
            <person name="Nordberg H.P."/>
            <person name="Cantor M.N."/>
            <person name="Hua S.X."/>
        </authorList>
    </citation>
    <scope>NUCLEOTIDE SEQUENCE [LARGE SCALE GENOMIC DNA]</scope>
    <source>
        <strain evidence="1 2">MUT 4182</strain>
    </source>
</reference>
<protein>
    <recommendedName>
        <fullName evidence="3">Phosphoribulokinase/uridine kinase domain-containing protein</fullName>
    </recommendedName>
</protein>
<organism evidence="1 2">
    <name type="scientific">Tulasnella calospora MUT 4182</name>
    <dbReference type="NCBI Taxonomy" id="1051891"/>
    <lineage>
        <taxon>Eukaryota</taxon>
        <taxon>Fungi</taxon>
        <taxon>Dikarya</taxon>
        <taxon>Basidiomycota</taxon>
        <taxon>Agaricomycotina</taxon>
        <taxon>Agaricomycetes</taxon>
        <taxon>Cantharellales</taxon>
        <taxon>Tulasnellaceae</taxon>
        <taxon>Tulasnella</taxon>
    </lineage>
</organism>
<dbReference type="SUPFAM" id="SSF52540">
    <property type="entry name" value="P-loop containing nucleoside triphosphate hydrolases"/>
    <property type="match status" value="1"/>
</dbReference>
<proteinExistence type="predicted"/>
<dbReference type="STRING" id="1051891.A0A0C3LEA1"/>
<keyword evidence="2" id="KW-1185">Reference proteome</keyword>
<sequence>MADSVEKKLRVITIGIGGASCSGKTTLAKHLGTCLPNSLLLFQDDFAPPEEKLPLHEKHGVRDWDDPPGAIEWERMANELLYVKANGRTSDSHYSHDQLNLQKPVEVDQAVAREWKKKLSDIHELFAQQGEDVVWVVVDGFLLYWDPRIYNWLNVRAYLRVPELIARERREERQGYYTAEGGYWQDPPYYWQDIAWPAFKKAYAGLFVDGDAEHGTILSDKIPDLLVLNGTEMSMTEQLDKMCQRVAEVAQKELKAP</sequence>
<evidence type="ECO:0000313" key="1">
    <source>
        <dbReference type="EMBL" id="KIO32263.1"/>
    </source>
</evidence>
<dbReference type="Gene3D" id="3.40.50.300">
    <property type="entry name" value="P-loop containing nucleotide triphosphate hydrolases"/>
    <property type="match status" value="1"/>
</dbReference>
<name>A0A0C3LEA1_9AGAM</name>
<dbReference type="EMBL" id="KN822956">
    <property type="protein sequence ID" value="KIO32263.1"/>
    <property type="molecule type" value="Genomic_DNA"/>
</dbReference>
<reference evidence="2" key="2">
    <citation type="submission" date="2015-01" db="EMBL/GenBank/DDBJ databases">
        <title>Evolutionary Origins and Diversification of the Mycorrhizal Mutualists.</title>
        <authorList>
            <consortium name="DOE Joint Genome Institute"/>
            <consortium name="Mycorrhizal Genomics Consortium"/>
            <person name="Kohler A."/>
            <person name="Kuo A."/>
            <person name="Nagy L.G."/>
            <person name="Floudas D."/>
            <person name="Copeland A."/>
            <person name="Barry K.W."/>
            <person name="Cichocki N."/>
            <person name="Veneault-Fourrey C."/>
            <person name="LaButti K."/>
            <person name="Lindquist E.A."/>
            <person name="Lipzen A."/>
            <person name="Lundell T."/>
            <person name="Morin E."/>
            <person name="Murat C."/>
            <person name="Riley R."/>
            <person name="Ohm R."/>
            <person name="Sun H."/>
            <person name="Tunlid A."/>
            <person name="Henrissat B."/>
            <person name="Grigoriev I.V."/>
            <person name="Hibbett D.S."/>
            <person name="Martin F."/>
        </authorList>
    </citation>
    <scope>NUCLEOTIDE SEQUENCE [LARGE SCALE GENOMIC DNA]</scope>
    <source>
        <strain evidence="2">MUT 4182</strain>
    </source>
</reference>
<accession>A0A0C3LEA1</accession>
<dbReference type="AlphaFoldDB" id="A0A0C3LEA1"/>
<gene>
    <name evidence="1" type="ORF">M407DRAFT_112151</name>
</gene>
<dbReference type="Proteomes" id="UP000054248">
    <property type="component" value="Unassembled WGS sequence"/>
</dbReference>